<keyword evidence="2" id="KW-1185">Reference proteome</keyword>
<dbReference type="AlphaFoldDB" id="A0AAV5JAP3"/>
<organism evidence="1 2">
    <name type="scientific">Rubroshorea leprosula</name>
    <dbReference type="NCBI Taxonomy" id="152421"/>
    <lineage>
        <taxon>Eukaryota</taxon>
        <taxon>Viridiplantae</taxon>
        <taxon>Streptophyta</taxon>
        <taxon>Embryophyta</taxon>
        <taxon>Tracheophyta</taxon>
        <taxon>Spermatophyta</taxon>
        <taxon>Magnoliopsida</taxon>
        <taxon>eudicotyledons</taxon>
        <taxon>Gunneridae</taxon>
        <taxon>Pentapetalae</taxon>
        <taxon>rosids</taxon>
        <taxon>malvids</taxon>
        <taxon>Malvales</taxon>
        <taxon>Dipterocarpaceae</taxon>
        <taxon>Rubroshorea</taxon>
    </lineage>
</organism>
<dbReference type="EMBL" id="BPVZ01000032">
    <property type="protein sequence ID" value="GKV10587.1"/>
    <property type="molecule type" value="Genomic_DNA"/>
</dbReference>
<dbReference type="Proteomes" id="UP001054252">
    <property type="component" value="Unassembled WGS sequence"/>
</dbReference>
<evidence type="ECO:0000313" key="1">
    <source>
        <dbReference type="EMBL" id="GKV10587.1"/>
    </source>
</evidence>
<proteinExistence type="predicted"/>
<accession>A0AAV5JAP3</accession>
<evidence type="ECO:0000313" key="2">
    <source>
        <dbReference type="Proteomes" id="UP001054252"/>
    </source>
</evidence>
<gene>
    <name evidence="1" type="ORF">SLEP1_g21929</name>
</gene>
<comment type="caution">
    <text evidence="1">The sequence shown here is derived from an EMBL/GenBank/DDBJ whole genome shotgun (WGS) entry which is preliminary data.</text>
</comment>
<reference evidence="1 2" key="1">
    <citation type="journal article" date="2021" name="Commun. Biol.">
        <title>The genome of Shorea leprosula (Dipterocarpaceae) highlights the ecological relevance of drought in aseasonal tropical rainforests.</title>
        <authorList>
            <person name="Ng K.K.S."/>
            <person name="Kobayashi M.J."/>
            <person name="Fawcett J.A."/>
            <person name="Hatakeyama M."/>
            <person name="Paape T."/>
            <person name="Ng C.H."/>
            <person name="Ang C.C."/>
            <person name="Tnah L.H."/>
            <person name="Lee C.T."/>
            <person name="Nishiyama T."/>
            <person name="Sese J."/>
            <person name="O'Brien M.J."/>
            <person name="Copetti D."/>
            <person name="Mohd Noor M.I."/>
            <person name="Ong R.C."/>
            <person name="Putra M."/>
            <person name="Sireger I.Z."/>
            <person name="Indrioko S."/>
            <person name="Kosugi Y."/>
            <person name="Izuno A."/>
            <person name="Isagi Y."/>
            <person name="Lee S.L."/>
            <person name="Shimizu K.K."/>
        </authorList>
    </citation>
    <scope>NUCLEOTIDE SEQUENCE [LARGE SCALE GENOMIC DNA]</scope>
    <source>
        <strain evidence="1">214</strain>
    </source>
</reference>
<name>A0AAV5JAP3_9ROSI</name>
<protein>
    <submittedName>
        <fullName evidence="1">Uncharacterized protein</fullName>
    </submittedName>
</protein>
<sequence>MCESLDEREDRRRAYAKLVAATGIWSSLSTVAEQGLSSMEAPWGFSLGSSLSFVSLVPWSGVLAVAQTGDGDLGVFPCLTALRWKETILLVAAWVMSGGVANRCCSVWRMADEGVAAVAAEGGYGGDRCMAVDLGCYPYCDTLGYCLMGNWFSEGSWFAGNSRMGQFKWGKDFGCRYSSGNVGK</sequence>